<reference evidence="1 2" key="1">
    <citation type="submission" date="2020-04" db="EMBL/GenBank/DDBJ databases">
        <title>Genome sequencing of novel species.</title>
        <authorList>
            <person name="Heo J."/>
            <person name="Kim S.-J."/>
            <person name="Kim J.-S."/>
            <person name="Hong S.-B."/>
            <person name="Kwon S.-W."/>
        </authorList>
    </citation>
    <scope>NUCLEOTIDE SEQUENCE [LARGE SCALE GENOMIC DNA]</scope>
    <source>
        <strain evidence="1 2">GN2-R2</strain>
    </source>
</reference>
<dbReference type="EMBL" id="CP051685">
    <property type="protein sequence ID" value="QJE02081.1"/>
    <property type="molecule type" value="Genomic_DNA"/>
</dbReference>
<gene>
    <name evidence="1" type="ORF">HH212_20355</name>
</gene>
<accession>A0A7Z2ZTY5</accession>
<dbReference type="Proteomes" id="UP000502415">
    <property type="component" value="Chromosome"/>
</dbReference>
<dbReference type="KEGG" id="mfy:HH212_20355"/>
<evidence type="ECO:0000313" key="2">
    <source>
        <dbReference type="Proteomes" id="UP000502415"/>
    </source>
</evidence>
<protein>
    <submittedName>
        <fullName evidence="1">Uncharacterized protein</fullName>
    </submittedName>
</protein>
<keyword evidence="2" id="KW-1185">Reference proteome</keyword>
<organism evidence="1 2">
    <name type="scientific">Massilia forsythiae</name>
    <dbReference type="NCBI Taxonomy" id="2728020"/>
    <lineage>
        <taxon>Bacteria</taxon>
        <taxon>Pseudomonadati</taxon>
        <taxon>Pseudomonadota</taxon>
        <taxon>Betaproteobacteria</taxon>
        <taxon>Burkholderiales</taxon>
        <taxon>Oxalobacteraceae</taxon>
        <taxon>Telluria group</taxon>
        <taxon>Massilia</taxon>
    </lineage>
</organism>
<dbReference type="RefSeq" id="WP_170204168.1">
    <property type="nucleotide sequence ID" value="NZ_CP051685.1"/>
</dbReference>
<sequence length="191" mass="20927">MDFFKRIAAAFGAGATRDNMAGSYPPAALDELSNFRPYPPKVFLKGQGVFAYRLEFGALEADAAGVVGALASEFGWPNPALLQEGHARRGDKSVHFSIRSEFGGVVVVIVTNCAALINKIDALNIVPPPPWLAFPDADPSSLGSLQGAMEYWWDWLFSPFWSELDARGRVAYLSRFAAHDDWLEFLSSRAL</sequence>
<proteinExistence type="predicted"/>
<evidence type="ECO:0000313" key="1">
    <source>
        <dbReference type="EMBL" id="QJE02081.1"/>
    </source>
</evidence>
<dbReference type="AlphaFoldDB" id="A0A7Z2ZTY5"/>
<name>A0A7Z2ZTY5_9BURK</name>